<sequence>MLQRLLLGLGALSLVACTQAIDPDVERSGLGDFSLDRLVVIVDDPTSSIVSRTVSDAQLKTAVTDAVGARLRRFEGEGSYSIGIKVQGYVLAPPGIPVLFAPRSTLFLSVNAYDSVPQRLNVDTRNLTIWEDAGGDTVVGSGYTQTAQEQLDELADNAAIEIELWLRENEAWFGGASARPENRPAVGTSPENSIGGA</sequence>
<feature type="region of interest" description="Disordered" evidence="1">
    <location>
        <begin position="176"/>
        <end position="197"/>
    </location>
</feature>
<evidence type="ECO:0000256" key="2">
    <source>
        <dbReference type="SAM" id="SignalP"/>
    </source>
</evidence>
<accession>A0A2V2LQF3</accession>
<proteinExistence type="predicted"/>
<protein>
    <recommendedName>
        <fullName evidence="5">DUF4136 domain-containing protein</fullName>
    </recommendedName>
</protein>
<name>A0A2V2LQF3_9RHOB</name>
<dbReference type="Proteomes" id="UP000245680">
    <property type="component" value="Unassembled WGS sequence"/>
</dbReference>
<dbReference type="AlphaFoldDB" id="A0A2V2LQF3"/>
<evidence type="ECO:0000313" key="3">
    <source>
        <dbReference type="EMBL" id="PWR04439.1"/>
    </source>
</evidence>
<dbReference type="EMBL" id="QGKU01000004">
    <property type="protein sequence ID" value="PWR04439.1"/>
    <property type="molecule type" value="Genomic_DNA"/>
</dbReference>
<feature type="signal peptide" evidence="2">
    <location>
        <begin position="1"/>
        <end position="20"/>
    </location>
</feature>
<evidence type="ECO:0000313" key="4">
    <source>
        <dbReference type="Proteomes" id="UP000245680"/>
    </source>
</evidence>
<dbReference type="RefSeq" id="WP_109810034.1">
    <property type="nucleotide sequence ID" value="NZ_QGKU01000004.1"/>
</dbReference>
<keyword evidence="2" id="KW-0732">Signal</keyword>
<keyword evidence="4" id="KW-1185">Reference proteome</keyword>
<evidence type="ECO:0000256" key="1">
    <source>
        <dbReference type="SAM" id="MobiDB-lite"/>
    </source>
</evidence>
<reference evidence="3 4" key="1">
    <citation type="submission" date="2018-05" db="EMBL/GenBank/DDBJ databases">
        <title>Rhodobacteraceae gen. nov., sp. nov. isolated from sea water.</title>
        <authorList>
            <person name="Ren Y."/>
        </authorList>
    </citation>
    <scope>NUCLEOTIDE SEQUENCE [LARGE SCALE GENOMIC DNA]</scope>
    <source>
        <strain evidence="3 4">TG-679</strain>
    </source>
</reference>
<feature type="chain" id="PRO_5016015084" description="DUF4136 domain-containing protein" evidence="2">
    <location>
        <begin position="21"/>
        <end position="197"/>
    </location>
</feature>
<organism evidence="3 4">
    <name type="scientific">Meridianimarinicoccus roseus</name>
    <dbReference type="NCBI Taxonomy" id="2072018"/>
    <lineage>
        <taxon>Bacteria</taxon>
        <taxon>Pseudomonadati</taxon>
        <taxon>Pseudomonadota</taxon>
        <taxon>Alphaproteobacteria</taxon>
        <taxon>Rhodobacterales</taxon>
        <taxon>Paracoccaceae</taxon>
        <taxon>Meridianimarinicoccus</taxon>
    </lineage>
</organism>
<comment type="caution">
    <text evidence="3">The sequence shown here is derived from an EMBL/GenBank/DDBJ whole genome shotgun (WGS) entry which is preliminary data.</text>
</comment>
<dbReference type="PROSITE" id="PS51257">
    <property type="entry name" value="PROKAR_LIPOPROTEIN"/>
    <property type="match status" value="1"/>
</dbReference>
<dbReference type="OrthoDB" id="7834608at2"/>
<evidence type="ECO:0008006" key="5">
    <source>
        <dbReference type="Google" id="ProtNLM"/>
    </source>
</evidence>
<gene>
    <name evidence="3" type="ORF">DKT77_01820</name>
</gene>